<dbReference type="Proteomes" id="UP000198415">
    <property type="component" value="Unassembled WGS sequence"/>
</dbReference>
<keyword evidence="2" id="KW-1185">Reference proteome</keyword>
<gene>
    <name evidence="1" type="ORF">SAMN06264365_101158</name>
</gene>
<accession>A0A238UUK0</accession>
<protein>
    <submittedName>
        <fullName evidence="1">Uncharacterized protein</fullName>
    </submittedName>
</protein>
<organism evidence="1 2">
    <name type="scientific">Actinoplanes regularis</name>
    <dbReference type="NCBI Taxonomy" id="52697"/>
    <lineage>
        <taxon>Bacteria</taxon>
        <taxon>Bacillati</taxon>
        <taxon>Actinomycetota</taxon>
        <taxon>Actinomycetes</taxon>
        <taxon>Micromonosporales</taxon>
        <taxon>Micromonosporaceae</taxon>
        <taxon>Actinoplanes</taxon>
    </lineage>
</organism>
<proteinExistence type="predicted"/>
<sequence length="175" mass="18803">MTPDLVGSSDFRAEAGSRATLSLETYGDSWSPASDEDPRQPVVALPGSAVEPTELLLTGIVLPFLRSCPLGGWVLEVDGVPIHVGTSHPDSPPDAGGWVRFRGRVSVADGYVEDEVQAALRRPTARSWLVRSIVRLKPSASGRRRIFRPETVPSIKRTTDASSYLLDLCAPASPV</sequence>
<evidence type="ECO:0000313" key="1">
    <source>
        <dbReference type="EMBL" id="SNR25554.1"/>
    </source>
</evidence>
<reference evidence="1 2" key="1">
    <citation type="submission" date="2017-06" db="EMBL/GenBank/DDBJ databases">
        <authorList>
            <person name="Kim H.J."/>
            <person name="Triplett B.A."/>
        </authorList>
    </citation>
    <scope>NUCLEOTIDE SEQUENCE [LARGE SCALE GENOMIC DNA]</scope>
    <source>
        <strain evidence="1 2">DSM 43151</strain>
    </source>
</reference>
<dbReference type="RefSeq" id="WP_143232170.1">
    <property type="nucleotide sequence ID" value="NZ_BOMU01000012.1"/>
</dbReference>
<dbReference type="OrthoDB" id="3298026at2"/>
<name>A0A238UUK0_9ACTN</name>
<dbReference type="AlphaFoldDB" id="A0A238UUK0"/>
<dbReference type="EMBL" id="FZNR01000001">
    <property type="protein sequence ID" value="SNR25554.1"/>
    <property type="molecule type" value="Genomic_DNA"/>
</dbReference>
<evidence type="ECO:0000313" key="2">
    <source>
        <dbReference type="Proteomes" id="UP000198415"/>
    </source>
</evidence>